<dbReference type="InterPro" id="IPR002401">
    <property type="entry name" value="Cyt_P450_E_grp-I"/>
</dbReference>
<dbReference type="SUPFAM" id="SSF48264">
    <property type="entry name" value="Cytochrome P450"/>
    <property type="match status" value="1"/>
</dbReference>
<dbReference type="Proteomes" id="UP000677228">
    <property type="component" value="Unassembled WGS sequence"/>
</dbReference>
<evidence type="ECO:0000256" key="8">
    <source>
        <dbReference type="RuleBase" id="RU000461"/>
    </source>
</evidence>
<dbReference type="PRINTS" id="PR00463">
    <property type="entry name" value="EP450I"/>
</dbReference>
<evidence type="ECO:0008006" key="12">
    <source>
        <dbReference type="Google" id="ProtNLM"/>
    </source>
</evidence>
<evidence type="ECO:0000313" key="9">
    <source>
        <dbReference type="EMBL" id="CAF1441315.1"/>
    </source>
</evidence>
<proteinExistence type="inferred from homology"/>
<dbReference type="PROSITE" id="PS00086">
    <property type="entry name" value="CYTOCHROME_P450"/>
    <property type="match status" value="1"/>
</dbReference>
<accession>A0A8S2SM76</accession>
<dbReference type="Pfam" id="PF00067">
    <property type="entry name" value="p450"/>
    <property type="match status" value="1"/>
</dbReference>
<name>A0A8S2SM76_9BILA</name>
<dbReference type="PRINTS" id="PR00385">
    <property type="entry name" value="P450"/>
</dbReference>
<dbReference type="PANTHER" id="PTHR24291">
    <property type="entry name" value="CYTOCHROME P450 FAMILY 4"/>
    <property type="match status" value="1"/>
</dbReference>
<evidence type="ECO:0000256" key="1">
    <source>
        <dbReference type="ARBA" id="ARBA00010617"/>
    </source>
</evidence>
<dbReference type="InterPro" id="IPR017972">
    <property type="entry name" value="Cyt_P450_CS"/>
</dbReference>
<organism evidence="10 11">
    <name type="scientific">Didymodactylos carnosus</name>
    <dbReference type="NCBI Taxonomy" id="1234261"/>
    <lineage>
        <taxon>Eukaryota</taxon>
        <taxon>Metazoa</taxon>
        <taxon>Spiralia</taxon>
        <taxon>Gnathifera</taxon>
        <taxon>Rotifera</taxon>
        <taxon>Eurotatoria</taxon>
        <taxon>Bdelloidea</taxon>
        <taxon>Philodinida</taxon>
        <taxon>Philodinidae</taxon>
        <taxon>Didymodactylos</taxon>
    </lineage>
</organism>
<dbReference type="PANTHER" id="PTHR24291:SF50">
    <property type="entry name" value="BIFUNCTIONAL ALBAFLAVENONE MONOOXYGENASE_TERPENE SYNTHASE"/>
    <property type="match status" value="1"/>
</dbReference>
<dbReference type="EMBL" id="CAJOBA010050738">
    <property type="protein sequence ID" value="CAF4237618.1"/>
    <property type="molecule type" value="Genomic_DNA"/>
</dbReference>
<dbReference type="InterPro" id="IPR001128">
    <property type="entry name" value="Cyt_P450"/>
</dbReference>
<evidence type="ECO:0000313" key="10">
    <source>
        <dbReference type="EMBL" id="CAF4237618.1"/>
    </source>
</evidence>
<evidence type="ECO:0000256" key="5">
    <source>
        <dbReference type="ARBA" id="ARBA00023004"/>
    </source>
</evidence>
<dbReference type="AlphaFoldDB" id="A0A8S2SM76"/>
<keyword evidence="6 8" id="KW-0503">Monooxygenase</keyword>
<sequence>MSALALDIVTGCVFGSGLVHDKEVHALMHRSIATAMSELEHRMFTLIGVLPIVKSLPLKSKLKIDEAKRDFMSAVKKIIDDRRHGLTQSVCKGPDLLDLLLSAESDGQKLTSEEIVQESATMVIAGHETTSTLMTWTLYVLAQHPKILLTLQKEIDSILRGQPPSADTLSQLIYTEAVLKESLRLYSPVPNITRMAVKDNTIVAQDGKEIFIRRGTDVFLDLYTLHHLEKYWPNADTFDPERFLNKNETHQSTIFLPFSAGTRNCIGQSFALMEAKIMLSMIVQEFEFELVPGQTFVPEMVVTMRPKDGIWVKMKSRQL</sequence>
<dbReference type="GO" id="GO:0005506">
    <property type="term" value="F:iron ion binding"/>
    <property type="evidence" value="ECO:0007669"/>
    <property type="project" value="InterPro"/>
</dbReference>
<evidence type="ECO:0000256" key="7">
    <source>
        <dbReference type="PIRSR" id="PIRSR602401-1"/>
    </source>
</evidence>
<dbReference type="GO" id="GO:0020037">
    <property type="term" value="F:heme binding"/>
    <property type="evidence" value="ECO:0007669"/>
    <property type="project" value="InterPro"/>
</dbReference>
<dbReference type="EMBL" id="CAJNOK010028928">
    <property type="protein sequence ID" value="CAF1441315.1"/>
    <property type="molecule type" value="Genomic_DNA"/>
</dbReference>
<evidence type="ECO:0000313" key="11">
    <source>
        <dbReference type="Proteomes" id="UP000682733"/>
    </source>
</evidence>
<feature type="binding site" description="axial binding residue" evidence="7">
    <location>
        <position position="265"/>
    </location>
    <ligand>
        <name>heme</name>
        <dbReference type="ChEBI" id="CHEBI:30413"/>
    </ligand>
    <ligandPart>
        <name>Fe</name>
        <dbReference type="ChEBI" id="CHEBI:18248"/>
    </ligandPart>
</feature>
<evidence type="ECO:0000256" key="2">
    <source>
        <dbReference type="ARBA" id="ARBA00022617"/>
    </source>
</evidence>
<comment type="caution">
    <text evidence="10">The sequence shown here is derived from an EMBL/GenBank/DDBJ whole genome shotgun (WGS) entry which is preliminary data.</text>
</comment>
<gene>
    <name evidence="9" type="ORF">OVA965_LOCUS34454</name>
    <name evidence="10" type="ORF">TMI583_LOCUS35375</name>
</gene>
<keyword evidence="5 7" id="KW-0408">Iron</keyword>
<keyword evidence="3 7" id="KW-0479">Metal-binding</keyword>
<comment type="cofactor">
    <cofactor evidence="7">
        <name>heme</name>
        <dbReference type="ChEBI" id="CHEBI:30413"/>
    </cofactor>
</comment>
<dbReference type="Gene3D" id="1.10.630.10">
    <property type="entry name" value="Cytochrome P450"/>
    <property type="match status" value="1"/>
</dbReference>
<evidence type="ECO:0000256" key="6">
    <source>
        <dbReference type="ARBA" id="ARBA00023033"/>
    </source>
</evidence>
<reference evidence="10" key="1">
    <citation type="submission" date="2021-02" db="EMBL/GenBank/DDBJ databases">
        <authorList>
            <person name="Nowell W R."/>
        </authorList>
    </citation>
    <scope>NUCLEOTIDE SEQUENCE</scope>
</reference>
<evidence type="ECO:0000256" key="3">
    <source>
        <dbReference type="ARBA" id="ARBA00022723"/>
    </source>
</evidence>
<protein>
    <recommendedName>
        <fullName evidence="12">Cytochrome P450</fullName>
    </recommendedName>
</protein>
<dbReference type="Proteomes" id="UP000682733">
    <property type="component" value="Unassembled WGS sequence"/>
</dbReference>
<dbReference type="GO" id="GO:0004497">
    <property type="term" value="F:monooxygenase activity"/>
    <property type="evidence" value="ECO:0007669"/>
    <property type="project" value="UniProtKB-KW"/>
</dbReference>
<dbReference type="InterPro" id="IPR036396">
    <property type="entry name" value="Cyt_P450_sf"/>
</dbReference>
<evidence type="ECO:0000256" key="4">
    <source>
        <dbReference type="ARBA" id="ARBA00023002"/>
    </source>
</evidence>
<comment type="similarity">
    <text evidence="1 8">Belongs to the cytochrome P450 family.</text>
</comment>
<keyword evidence="4 8" id="KW-0560">Oxidoreductase</keyword>
<keyword evidence="2 7" id="KW-0349">Heme</keyword>
<dbReference type="GO" id="GO:0016705">
    <property type="term" value="F:oxidoreductase activity, acting on paired donors, with incorporation or reduction of molecular oxygen"/>
    <property type="evidence" value="ECO:0007669"/>
    <property type="project" value="InterPro"/>
</dbReference>
<dbReference type="InterPro" id="IPR050196">
    <property type="entry name" value="Cytochrome_P450_Monoox"/>
</dbReference>